<sequence>MSSIGSFWFLYALGWFLFVVCPIATAVVSVVAWRRRAQVVTIVAVVLLAVTLLVAAVVPDGSPAVVTALTTLAALVVAVAGGSPVVRLLLDRTAFDEREGVHGGIVVNEREVLRGGEVIGLLERLAVAGAIIAGVPEALAVIIAIKGVGRFTELDTGPVRERFIVGTLGSWIWAAAAAGLVLLTR</sequence>
<name>A0A4R7FE03_9MICO</name>
<dbReference type="EMBL" id="SOAM01000003">
    <property type="protein sequence ID" value="TDS75563.1"/>
    <property type="molecule type" value="Genomic_DNA"/>
</dbReference>
<organism evidence="2 3">
    <name type="scientific">Amnibacterium kyonggiense</name>
    <dbReference type="NCBI Taxonomy" id="595671"/>
    <lineage>
        <taxon>Bacteria</taxon>
        <taxon>Bacillati</taxon>
        <taxon>Actinomycetota</taxon>
        <taxon>Actinomycetes</taxon>
        <taxon>Micrococcales</taxon>
        <taxon>Microbacteriaceae</taxon>
        <taxon>Amnibacterium</taxon>
    </lineage>
</organism>
<feature type="transmembrane region" description="Helical" evidence="1">
    <location>
        <begin position="125"/>
        <end position="143"/>
    </location>
</feature>
<keyword evidence="3" id="KW-1185">Reference proteome</keyword>
<dbReference type="AlphaFoldDB" id="A0A4R7FE03"/>
<proteinExistence type="predicted"/>
<reference evidence="2 3" key="1">
    <citation type="submission" date="2019-03" db="EMBL/GenBank/DDBJ databases">
        <title>Genomic Encyclopedia of Archaeal and Bacterial Type Strains, Phase II (KMG-II): from individual species to whole genera.</title>
        <authorList>
            <person name="Goeker M."/>
        </authorList>
    </citation>
    <scope>NUCLEOTIDE SEQUENCE [LARGE SCALE GENOMIC DNA]</scope>
    <source>
        <strain evidence="2 3">DSM 24782</strain>
    </source>
</reference>
<dbReference type="Proteomes" id="UP000295344">
    <property type="component" value="Unassembled WGS sequence"/>
</dbReference>
<dbReference type="RefSeq" id="WP_133766846.1">
    <property type="nucleotide sequence ID" value="NZ_BAAARP010000005.1"/>
</dbReference>
<accession>A0A4R7FE03</accession>
<keyword evidence="1" id="KW-1133">Transmembrane helix</keyword>
<feature type="transmembrane region" description="Helical" evidence="1">
    <location>
        <begin position="163"/>
        <end position="183"/>
    </location>
</feature>
<keyword evidence="1" id="KW-0472">Membrane</keyword>
<comment type="caution">
    <text evidence="2">The sequence shown here is derived from an EMBL/GenBank/DDBJ whole genome shotgun (WGS) entry which is preliminary data.</text>
</comment>
<dbReference type="OrthoDB" id="3388334at2"/>
<protein>
    <submittedName>
        <fullName evidence="2">Uncharacterized protein</fullName>
    </submittedName>
</protein>
<feature type="transmembrane region" description="Helical" evidence="1">
    <location>
        <begin position="39"/>
        <end position="58"/>
    </location>
</feature>
<gene>
    <name evidence="2" type="ORF">CLV52_2670</name>
</gene>
<feature type="transmembrane region" description="Helical" evidence="1">
    <location>
        <begin position="64"/>
        <end position="90"/>
    </location>
</feature>
<evidence type="ECO:0000313" key="2">
    <source>
        <dbReference type="EMBL" id="TDS75563.1"/>
    </source>
</evidence>
<feature type="transmembrane region" description="Helical" evidence="1">
    <location>
        <begin position="6"/>
        <end position="32"/>
    </location>
</feature>
<keyword evidence="1" id="KW-0812">Transmembrane</keyword>
<evidence type="ECO:0000313" key="3">
    <source>
        <dbReference type="Proteomes" id="UP000295344"/>
    </source>
</evidence>
<evidence type="ECO:0000256" key="1">
    <source>
        <dbReference type="SAM" id="Phobius"/>
    </source>
</evidence>